<dbReference type="InterPro" id="IPR037151">
    <property type="entry name" value="AlkB-like_sf"/>
</dbReference>
<reference evidence="3 4" key="1">
    <citation type="journal article" date="2014" name="Genome Announc.">
        <title>Draft genome sequence of the pathogenic fungus Scedosporium apiospermum.</title>
        <authorList>
            <person name="Vandeputte P."/>
            <person name="Ghamrawi S."/>
            <person name="Rechenmann M."/>
            <person name="Iltis A."/>
            <person name="Giraud S."/>
            <person name="Fleury M."/>
            <person name="Thornton C."/>
            <person name="Delhaes L."/>
            <person name="Meyer W."/>
            <person name="Papon N."/>
            <person name="Bouchara J.P."/>
        </authorList>
    </citation>
    <scope>NUCLEOTIDE SEQUENCE [LARGE SCALE GENOMIC DNA]</scope>
    <source>
        <strain evidence="3 4">IHEM 14462</strain>
    </source>
</reference>
<gene>
    <name evidence="3" type="ORF">SAPIO_CDS7465</name>
</gene>
<evidence type="ECO:0000259" key="2">
    <source>
        <dbReference type="PROSITE" id="PS51471"/>
    </source>
</evidence>
<comment type="caution">
    <text evidence="3">The sequence shown here is derived from an EMBL/GenBank/DDBJ whole genome shotgun (WGS) entry which is preliminary data.</text>
</comment>
<dbReference type="GeneID" id="27726537"/>
<dbReference type="PROSITE" id="PS51471">
    <property type="entry name" value="FE2OG_OXY"/>
    <property type="match status" value="1"/>
</dbReference>
<dbReference type="GO" id="GO:0035516">
    <property type="term" value="F:broad specificity oxidative DNA demethylase activity"/>
    <property type="evidence" value="ECO:0007669"/>
    <property type="project" value="TreeGrafter"/>
</dbReference>
<protein>
    <recommendedName>
        <fullName evidence="2">Fe2OG dioxygenase domain-containing protein</fullName>
    </recommendedName>
</protein>
<evidence type="ECO:0000313" key="3">
    <source>
        <dbReference type="EMBL" id="KEZ41352.1"/>
    </source>
</evidence>
<dbReference type="Pfam" id="PF13532">
    <property type="entry name" value="2OG-FeII_Oxy_2"/>
    <property type="match status" value="1"/>
</dbReference>
<dbReference type="HOGENOM" id="CLU_012627_1_0_1"/>
<dbReference type="EMBL" id="JOWA01000110">
    <property type="protein sequence ID" value="KEZ41352.1"/>
    <property type="molecule type" value="Genomic_DNA"/>
</dbReference>
<evidence type="ECO:0000313" key="4">
    <source>
        <dbReference type="Proteomes" id="UP000028545"/>
    </source>
</evidence>
<dbReference type="KEGG" id="sapo:SAPIO_CDS7465"/>
<dbReference type="VEuPathDB" id="FungiDB:SAPIO_CDS7465"/>
<feature type="binding site" evidence="1">
    <location>
        <position position="549"/>
    </location>
    <ligand>
        <name>2-oxoglutarate</name>
        <dbReference type="ChEBI" id="CHEBI:16810"/>
    </ligand>
</feature>
<feature type="domain" description="Fe2OG dioxygenase" evidence="2">
    <location>
        <begin position="531"/>
        <end position="630"/>
    </location>
</feature>
<name>A0A084G1Z0_PSEDA</name>
<dbReference type="InterPro" id="IPR032852">
    <property type="entry name" value="ALKBH2"/>
</dbReference>
<dbReference type="InterPro" id="IPR005123">
    <property type="entry name" value="Oxoglu/Fe-dep_dioxygenase_dom"/>
</dbReference>
<dbReference type="RefSeq" id="XP_016641151.1">
    <property type="nucleotide sequence ID" value="XM_016789324.1"/>
</dbReference>
<keyword evidence="4" id="KW-1185">Reference proteome</keyword>
<dbReference type="OMA" id="GMPYKYV"/>
<dbReference type="PANTHER" id="PTHR31573">
    <property type="entry name" value="ALPHA-KETOGLUTARATE-DEPENDENT DIOXYGENASE ALKB HOMOLOG 2"/>
    <property type="match status" value="1"/>
</dbReference>
<dbReference type="GO" id="GO:0008198">
    <property type="term" value="F:ferrous iron binding"/>
    <property type="evidence" value="ECO:0007669"/>
    <property type="project" value="TreeGrafter"/>
</dbReference>
<dbReference type="GO" id="GO:0051747">
    <property type="term" value="F:cytosine C-5 DNA demethylase activity"/>
    <property type="evidence" value="ECO:0007669"/>
    <property type="project" value="TreeGrafter"/>
</dbReference>
<sequence length="667" mass="74114">MAAVVVKRVASSETIGPSSKRSRKSGGARRVLKSLVNERAVLLPEPRGSPPVWADKRQGLCSALPYYKGYQSGGYISGNVLMGSLLDGFPAERDLVDPNGVIIMNIGGGRDVAEGATSNTRERQRDQGCPLMLRGSLRALSKNQYIGIMVGEMSPLMPSKMPHAYNVLDWYFITDIWAEKDVNGFKFWKMKLEIVNPENEPWWVPAGTTVSPSPRPGDYEAPIQHCEVCRKPSKQIFSQTWTCLNYPCSAFFNLGDVKFADLKYSKKFLKERTTYIGKDPEVAGGAREFPPSLVPTLPTIAEGDAGTEKHLKQGLVCPRCFGCSPRSHWAGWFCDTPGCGFKFESTMRPIAISEIDNSTIRMSFENRKPKRHEGMVGISSSFSTEGYEVTVTPLLDLLNGEPNPKRAVGILAHFRPSGETRAALNGADDSFQDLHEHATKDDWMRLPVRHKGGKSEIITSHFAQNYGAQYKYVVSVASKSFSDAPDTVLRALLRMRWAGKQAIDHAEKSVKELEGNGKVEVAQSLEFSFVEFNELLALGYFEDDKINWHDDGEDTLGPTVATISLGSPSTMSFRPKLKGKDKKGNNSVFDLHLFHGDIVVMHGTDIHRCYEHRVIPHGKRRFALTSRHISLDKLDTDEDRRLAQELGAIPERALHPDFLTGPNQPTA</sequence>
<feature type="binding site" evidence="1">
    <location>
        <position position="540"/>
    </location>
    <ligand>
        <name>2-oxoglutarate</name>
        <dbReference type="ChEBI" id="CHEBI:16810"/>
    </ligand>
</feature>
<dbReference type="GO" id="GO:0006307">
    <property type="term" value="P:DNA alkylation repair"/>
    <property type="evidence" value="ECO:0007669"/>
    <property type="project" value="TreeGrafter"/>
</dbReference>
<dbReference type="OrthoDB" id="2163491at2759"/>
<accession>A0A084G1Z0</accession>
<dbReference type="Gene3D" id="2.60.120.590">
    <property type="entry name" value="Alpha-ketoglutarate-dependent dioxygenase AlkB-like"/>
    <property type="match status" value="1"/>
</dbReference>
<dbReference type="SUPFAM" id="SSF51197">
    <property type="entry name" value="Clavaminate synthase-like"/>
    <property type="match status" value="1"/>
</dbReference>
<dbReference type="AlphaFoldDB" id="A0A084G1Z0"/>
<dbReference type="InterPro" id="IPR027450">
    <property type="entry name" value="AlkB-like"/>
</dbReference>
<proteinExistence type="predicted"/>
<dbReference type="Proteomes" id="UP000028545">
    <property type="component" value="Unassembled WGS sequence"/>
</dbReference>
<organism evidence="3 4">
    <name type="scientific">Pseudallescheria apiosperma</name>
    <name type="common">Scedosporium apiospermum</name>
    <dbReference type="NCBI Taxonomy" id="563466"/>
    <lineage>
        <taxon>Eukaryota</taxon>
        <taxon>Fungi</taxon>
        <taxon>Dikarya</taxon>
        <taxon>Ascomycota</taxon>
        <taxon>Pezizomycotina</taxon>
        <taxon>Sordariomycetes</taxon>
        <taxon>Hypocreomycetidae</taxon>
        <taxon>Microascales</taxon>
        <taxon>Microascaceae</taxon>
        <taxon>Scedosporium</taxon>
    </lineage>
</organism>
<evidence type="ECO:0000256" key="1">
    <source>
        <dbReference type="PIRSR" id="PIRSR632852-1"/>
    </source>
</evidence>
<dbReference type="PANTHER" id="PTHR31573:SF4">
    <property type="entry name" value="FE2OG DIOXYGENASE DOMAIN-CONTAINING PROTEIN"/>
    <property type="match status" value="1"/>
</dbReference>